<organism evidence="2 3">
    <name type="scientific">Terrilactibacillus tamarindi</name>
    <dbReference type="NCBI Taxonomy" id="2599694"/>
    <lineage>
        <taxon>Bacteria</taxon>
        <taxon>Bacillati</taxon>
        <taxon>Bacillota</taxon>
        <taxon>Bacilli</taxon>
        <taxon>Bacillales</taxon>
        <taxon>Bacillaceae</taxon>
        <taxon>Terrilactibacillus</taxon>
    </lineage>
</organism>
<name>A0A6N8CLB1_9BACI</name>
<dbReference type="PIRSF" id="PIRSF021383">
    <property type="entry name" value="YunB"/>
    <property type="match status" value="1"/>
</dbReference>
<dbReference type="Proteomes" id="UP000440978">
    <property type="component" value="Unassembled WGS sequence"/>
</dbReference>
<sequence>MLYKGGFAMFKPYRRYRKRRNLPFKHVFLITIILFSIFTFVGLGIIDKSITPSLMTIASTQADQIGSYAINYGIGKKTLNDLTNDSAKLDNPQNITKQLATIKYNQEGYPVNVTPNTVAITRYMTETENRIQWFLRMVEGGNVDFSNSELDDVTIKENPKKHNGVVAEIPLGEASHNALLSNLGPRVPINMELISDVKVNVVSKVTALDITTNYYRLYLQVRVDINVIIPFAVKAKPIIRNVPIFETLVKGPVPSYYQDGNGAHSTPALPVPKK</sequence>
<dbReference type="Pfam" id="PF09560">
    <property type="entry name" value="Spore_YunB"/>
    <property type="match status" value="1"/>
</dbReference>
<dbReference type="InterPro" id="IPR014197">
    <property type="entry name" value="Sporulation_prot_YunB"/>
</dbReference>
<keyword evidence="1" id="KW-0812">Transmembrane</keyword>
<comment type="caution">
    <text evidence="2">The sequence shown here is derived from an EMBL/GenBank/DDBJ whole genome shotgun (WGS) entry which is preliminary data.</text>
</comment>
<protein>
    <submittedName>
        <fullName evidence="2">Sporulation protein YunB</fullName>
    </submittedName>
</protein>
<dbReference type="EMBL" id="WNHB01000002">
    <property type="protein sequence ID" value="MTT30669.1"/>
    <property type="molecule type" value="Genomic_DNA"/>
</dbReference>
<proteinExistence type="predicted"/>
<keyword evidence="1" id="KW-0472">Membrane</keyword>
<reference evidence="2 3" key="1">
    <citation type="submission" date="2019-11" db="EMBL/GenBank/DDBJ databases">
        <title>Terrilactibacillus tamarindus sp. nov. BCM23-1 isolated from bark of Tamarindus indica.</title>
        <authorList>
            <person name="Kingkaew E."/>
            <person name="Tanasupawat S."/>
        </authorList>
    </citation>
    <scope>NUCLEOTIDE SEQUENCE [LARGE SCALE GENOMIC DNA]</scope>
    <source>
        <strain evidence="2 3">BCM23-1</strain>
    </source>
</reference>
<evidence type="ECO:0000256" key="1">
    <source>
        <dbReference type="SAM" id="Phobius"/>
    </source>
</evidence>
<keyword evidence="3" id="KW-1185">Reference proteome</keyword>
<feature type="transmembrane region" description="Helical" evidence="1">
    <location>
        <begin position="27"/>
        <end position="46"/>
    </location>
</feature>
<dbReference type="OrthoDB" id="1649278at2"/>
<keyword evidence="1" id="KW-1133">Transmembrane helix</keyword>
<dbReference type="AlphaFoldDB" id="A0A6N8CLB1"/>
<evidence type="ECO:0000313" key="2">
    <source>
        <dbReference type="EMBL" id="MTT30669.1"/>
    </source>
</evidence>
<evidence type="ECO:0000313" key="3">
    <source>
        <dbReference type="Proteomes" id="UP000440978"/>
    </source>
</evidence>
<dbReference type="NCBIfam" id="TIGR02832">
    <property type="entry name" value="spo_yunB"/>
    <property type="match status" value="1"/>
</dbReference>
<accession>A0A6N8CLB1</accession>
<gene>
    <name evidence="2" type="primary">yunB</name>
    <name evidence="2" type="ORF">GMB86_01400</name>
</gene>